<dbReference type="EMBL" id="AVOT02022892">
    <property type="protein sequence ID" value="MBW0512605.1"/>
    <property type="molecule type" value="Genomic_DNA"/>
</dbReference>
<gene>
    <name evidence="1" type="ORF">O181_052320</name>
</gene>
<dbReference type="OrthoDB" id="2506710at2759"/>
<name>A0A9Q3HSJ4_9BASI</name>
<accession>A0A9Q3HSJ4</accession>
<reference evidence="1" key="1">
    <citation type="submission" date="2021-03" db="EMBL/GenBank/DDBJ databases">
        <title>Draft genome sequence of rust myrtle Austropuccinia psidii MF-1, a brazilian biotype.</title>
        <authorList>
            <person name="Quecine M.C."/>
            <person name="Pachon D.M.R."/>
            <person name="Bonatelli M.L."/>
            <person name="Correr F.H."/>
            <person name="Franceschini L.M."/>
            <person name="Leite T.F."/>
            <person name="Margarido G.R.A."/>
            <person name="Almeida C.A."/>
            <person name="Ferrarezi J.A."/>
            <person name="Labate C.A."/>
        </authorList>
    </citation>
    <scope>NUCLEOTIDE SEQUENCE</scope>
    <source>
        <strain evidence="1">MF-1</strain>
    </source>
</reference>
<dbReference type="Proteomes" id="UP000765509">
    <property type="component" value="Unassembled WGS sequence"/>
</dbReference>
<evidence type="ECO:0000313" key="2">
    <source>
        <dbReference type="Proteomes" id="UP000765509"/>
    </source>
</evidence>
<comment type="caution">
    <text evidence="1">The sequence shown here is derived from an EMBL/GenBank/DDBJ whole genome shotgun (WGS) entry which is preliminary data.</text>
</comment>
<organism evidence="1 2">
    <name type="scientific">Austropuccinia psidii MF-1</name>
    <dbReference type="NCBI Taxonomy" id="1389203"/>
    <lineage>
        <taxon>Eukaryota</taxon>
        <taxon>Fungi</taxon>
        <taxon>Dikarya</taxon>
        <taxon>Basidiomycota</taxon>
        <taxon>Pucciniomycotina</taxon>
        <taxon>Pucciniomycetes</taxon>
        <taxon>Pucciniales</taxon>
        <taxon>Sphaerophragmiaceae</taxon>
        <taxon>Austropuccinia</taxon>
    </lineage>
</organism>
<protein>
    <submittedName>
        <fullName evidence="1">Uncharacterized protein</fullName>
    </submittedName>
</protein>
<proteinExistence type="predicted"/>
<sequence length="124" mass="14945">MIKEAFELPEKLVTEIFNTFFTKSDHRWYIRLRQAHGHQSWTWWKPHIMNKWANDTWIFKVETAFGSSKFNAEKDKALPCLSQQKERFTKLYPDMSEFMIHRKVLRQCGGYLENAIKSRTNEKS</sequence>
<evidence type="ECO:0000313" key="1">
    <source>
        <dbReference type="EMBL" id="MBW0512605.1"/>
    </source>
</evidence>
<dbReference type="AlphaFoldDB" id="A0A9Q3HSJ4"/>
<keyword evidence="2" id="KW-1185">Reference proteome</keyword>